<comment type="caution">
    <text evidence="1">The sequence shown here is derived from an EMBL/GenBank/DDBJ whole genome shotgun (WGS) entry which is preliminary data.</text>
</comment>
<dbReference type="AlphaFoldDB" id="A0AAV4HY38"/>
<name>A0AAV4HY38_9GAST</name>
<accession>A0AAV4HY38</accession>
<keyword evidence="2" id="KW-1185">Reference proteome</keyword>
<proteinExistence type="predicted"/>
<evidence type="ECO:0000313" key="1">
    <source>
        <dbReference type="EMBL" id="GFS02867.1"/>
    </source>
</evidence>
<dbReference type="EMBL" id="BMAT01005937">
    <property type="protein sequence ID" value="GFS02867.1"/>
    <property type="molecule type" value="Genomic_DNA"/>
</dbReference>
<protein>
    <submittedName>
        <fullName evidence="1">Uncharacterized protein</fullName>
    </submittedName>
</protein>
<reference evidence="1 2" key="1">
    <citation type="journal article" date="2021" name="Elife">
        <title>Chloroplast acquisition without the gene transfer in kleptoplastic sea slugs, Plakobranchus ocellatus.</title>
        <authorList>
            <person name="Maeda T."/>
            <person name="Takahashi S."/>
            <person name="Yoshida T."/>
            <person name="Shimamura S."/>
            <person name="Takaki Y."/>
            <person name="Nagai Y."/>
            <person name="Toyoda A."/>
            <person name="Suzuki Y."/>
            <person name="Arimoto A."/>
            <person name="Ishii H."/>
            <person name="Satoh N."/>
            <person name="Nishiyama T."/>
            <person name="Hasebe M."/>
            <person name="Maruyama T."/>
            <person name="Minagawa J."/>
            <person name="Obokata J."/>
            <person name="Shigenobu S."/>
        </authorList>
    </citation>
    <scope>NUCLEOTIDE SEQUENCE [LARGE SCALE GENOMIC DNA]</scope>
</reference>
<gene>
    <name evidence="1" type="ORF">ElyMa_002874600</name>
</gene>
<dbReference type="Proteomes" id="UP000762676">
    <property type="component" value="Unassembled WGS sequence"/>
</dbReference>
<sequence length="189" mass="21649">MRLPSEPLRLLRLDAEPRLSDWSEKMDVRRLPILEADPRRSVSEAKDVRRLPILELEPRLRRKTRYHLSVAKERQNIISICVKENLEYCIANKNKILSPCGRGEFQDARFQRQVPCQLQTEGSHYTSLALRNDRSGSKHDLACHVGLERPVVSAAGGKAPEKKTVIFCQHTMPDCHVLRIAMTVFAQSL</sequence>
<organism evidence="1 2">
    <name type="scientific">Elysia marginata</name>
    <dbReference type="NCBI Taxonomy" id="1093978"/>
    <lineage>
        <taxon>Eukaryota</taxon>
        <taxon>Metazoa</taxon>
        <taxon>Spiralia</taxon>
        <taxon>Lophotrochozoa</taxon>
        <taxon>Mollusca</taxon>
        <taxon>Gastropoda</taxon>
        <taxon>Heterobranchia</taxon>
        <taxon>Euthyneura</taxon>
        <taxon>Panpulmonata</taxon>
        <taxon>Sacoglossa</taxon>
        <taxon>Placobranchoidea</taxon>
        <taxon>Plakobranchidae</taxon>
        <taxon>Elysia</taxon>
    </lineage>
</organism>
<evidence type="ECO:0000313" key="2">
    <source>
        <dbReference type="Proteomes" id="UP000762676"/>
    </source>
</evidence>